<protein>
    <submittedName>
        <fullName evidence="1">Uncharacterized protein</fullName>
    </submittedName>
</protein>
<gene>
    <name evidence="1" type="ORF">BAE39_10680</name>
</gene>
<dbReference type="GeneID" id="66684492"/>
<evidence type="ECO:0000313" key="1">
    <source>
        <dbReference type="EMBL" id="OBP76573.1"/>
    </source>
</evidence>
<dbReference type="OrthoDB" id="7307426at2"/>
<sequence length="466" mass="52662">MNGMLNTFGDIAALLGVEPETHERRVVYRADGVEIGGVKEYLAYLAWRESRKPSSTTLTELTMDDLRETFKRHGHQPSTAQWVGLKDLVSSLEAMANGKAEKLYYLSPLDPGIGKSQSIIHFIRRLVSSGAHKDVSVLICLGRLAEIKPMMEQMELGEADFAVLVQEADSEKSDERTALLRELNKAGNADKRRARVLFTTQQMVQSRTRRHGSFEATDDFHYHGRPRQVRIWDEAILRAREMKISAALIGGMLLGAEDNESLYNTLIKLQADIEAKDDGAEFWIPDLLAETGLDTNSIFARYSDEKEAIKDAATDLWELSGTPVIVEKIRAANAAIHYKKHLPDDLKPMVVCDASGRVRKTYQHWEKDVAGEIVTLSHGGKSYKNLTVNIWRRRGGKTAWGEDAETLLEGIVRTIEKKPDERFLIIHYKASKRVPDVEKEIRRRVKDSTRLRFAYWGGEDAKATNQ</sequence>
<proteinExistence type="predicted"/>
<comment type="caution">
    <text evidence="1">The sequence shown here is derived from an EMBL/GenBank/DDBJ whole genome shotgun (WGS) entry which is preliminary data.</text>
</comment>
<evidence type="ECO:0000313" key="2">
    <source>
        <dbReference type="Proteomes" id="UP000093748"/>
    </source>
</evidence>
<dbReference type="RefSeq" id="WP_032929960.1">
    <property type="nucleotide sequence ID" value="NZ_LZTH01000045.1"/>
</dbReference>
<dbReference type="EMBL" id="LZTJ01000012">
    <property type="protein sequence ID" value="OBP76573.1"/>
    <property type="molecule type" value="Genomic_DNA"/>
</dbReference>
<reference evidence="2" key="1">
    <citation type="submission" date="2016-06" db="EMBL/GenBank/DDBJ databases">
        <title>NZP2037 Pacbio-Illumina hybrid assembly.</title>
        <authorList>
            <person name="Ramsay J.P."/>
        </authorList>
    </citation>
    <scope>NUCLEOTIDE SEQUENCE [LARGE SCALE GENOMIC DNA]</scope>
    <source>
        <strain evidence="2">R7ANS::ICEMlSym2042</strain>
    </source>
</reference>
<dbReference type="Proteomes" id="UP000093748">
    <property type="component" value="Unassembled WGS sequence"/>
</dbReference>
<accession>A0A1A5HWA0</accession>
<dbReference type="AlphaFoldDB" id="A0A1A5HWA0"/>
<name>A0A1A5HWA0_RHILI</name>
<organism evidence="1 2">
    <name type="scientific">Rhizobium loti</name>
    <name type="common">Mesorhizobium loti</name>
    <dbReference type="NCBI Taxonomy" id="381"/>
    <lineage>
        <taxon>Bacteria</taxon>
        <taxon>Pseudomonadati</taxon>
        <taxon>Pseudomonadota</taxon>
        <taxon>Alphaproteobacteria</taxon>
        <taxon>Hyphomicrobiales</taxon>
        <taxon>Phyllobacteriaceae</taxon>
        <taxon>Mesorhizobium</taxon>
    </lineage>
</organism>